<evidence type="ECO:0000313" key="1">
    <source>
        <dbReference type="EMBL" id="RIA95704.1"/>
    </source>
</evidence>
<comment type="caution">
    <text evidence="1">The sequence shown here is derived from an EMBL/GenBank/DDBJ whole genome shotgun (WGS) entry which is preliminary data.</text>
</comment>
<sequence>MDVATNQSAEVVKKWKRADVLEYIKSKQNELDLDDEDIKIIEKNKVVGQVFITLIEEKLLAGGPAGAISLLIKAFNGEVQTSASPNKLEKPEESFQEKVDLQTTEAIEKTCINEPSRNLISASEEIEIPMGPEIDDLQTTEATEKICANELPHEPIPTSNFLPETASQLLRYYDVWNRPHKEWPSINKFSDHLYEVHNISEKQLVHSSFKKEIGILQKLFAKEHPAQDRLSELAIQLKSQQNLRKARRTSFNKFAKKSIRRNMMKEKIEIAKDSVIIGGYNRLNEHYDNFHNASSLLVKRNLATDETDHENAKRIKN</sequence>
<dbReference type="EMBL" id="QKYT01000056">
    <property type="protein sequence ID" value="RIA95704.1"/>
    <property type="molecule type" value="Genomic_DNA"/>
</dbReference>
<accession>A0A397TLI5</accession>
<dbReference type="Gene3D" id="1.10.150.50">
    <property type="entry name" value="Transcription Factor, Ets-1"/>
    <property type="match status" value="1"/>
</dbReference>
<protein>
    <recommendedName>
        <fullName evidence="3">SAM domain-containing protein</fullName>
    </recommendedName>
</protein>
<reference evidence="1 2" key="1">
    <citation type="submission" date="2018-06" db="EMBL/GenBank/DDBJ databases">
        <title>Comparative genomics reveals the genomic features of Rhizophagus irregularis, R. cerebriforme, R. diaphanum and Gigaspora rosea, and their symbiotic lifestyle signature.</title>
        <authorList>
            <person name="Morin E."/>
            <person name="San Clemente H."/>
            <person name="Chen E.C.H."/>
            <person name="De La Providencia I."/>
            <person name="Hainaut M."/>
            <person name="Kuo A."/>
            <person name="Kohler A."/>
            <person name="Murat C."/>
            <person name="Tang N."/>
            <person name="Roy S."/>
            <person name="Loubradou J."/>
            <person name="Henrissat B."/>
            <person name="Grigoriev I.V."/>
            <person name="Corradi N."/>
            <person name="Roux C."/>
            <person name="Martin F.M."/>
        </authorList>
    </citation>
    <scope>NUCLEOTIDE SEQUENCE [LARGE SCALE GENOMIC DNA]</scope>
    <source>
        <strain evidence="1 2">DAOM 227022</strain>
    </source>
</reference>
<name>A0A397TLI5_9GLOM</name>
<evidence type="ECO:0008006" key="3">
    <source>
        <dbReference type="Google" id="ProtNLM"/>
    </source>
</evidence>
<dbReference type="AlphaFoldDB" id="A0A397TLI5"/>
<dbReference type="OrthoDB" id="2338242at2759"/>
<dbReference type="Proteomes" id="UP000265703">
    <property type="component" value="Unassembled WGS sequence"/>
</dbReference>
<organism evidence="1 2">
    <name type="scientific">Glomus cerebriforme</name>
    <dbReference type="NCBI Taxonomy" id="658196"/>
    <lineage>
        <taxon>Eukaryota</taxon>
        <taxon>Fungi</taxon>
        <taxon>Fungi incertae sedis</taxon>
        <taxon>Mucoromycota</taxon>
        <taxon>Glomeromycotina</taxon>
        <taxon>Glomeromycetes</taxon>
        <taxon>Glomerales</taxon>
        <taxon>Glomeraceae</taxon>
        <taxon>Glomus</taxon>
    </lineage>
</organism>
<dbReference type="InterPro" id="IPR013761">
    <property type="entry name" value="SAM/pointed_sf"/>
</dbReference>
<proteinExistence type="predicted"/>
<gene>
    <name evidence="1" type="ORF">C1645_733828</name>
</gene>
<evidence type="ECO:0000313" key="2">
    <source>
        <dbReference type="Proteomes" id="UP000265703"/>
    </source>
</evidence>
<keyword evidence="2" id="KW-1185">Reference proteome</keyword>